<keyword evidence="2" id="KW-0812">Transmembrane</keyword>
<feature type="domain" description="SAP" evidence="3">
    <location>
        <begin position="364"/>
        <end position="398"/>
    </location>
</feature>
<keyword evidence="2" id="KW-1133">Transmembrane helix</keyword>
<accession>A0A0C2ZK40</accession>
<reference evidence="4 5" key="1">
    <citation type="submission" date="2014-04" db="EMBL/GenBank/DDBJ databases">
        <authorList>
            <consortium name="DOE Joint Genome Institute"/>
            <person name="Kuo A."/>
            <person name="Kohler A."/>
            <person name="Nagy L.G."/>
            <person name="Floudas D."/>
            <person name="Copeland A."/>
            <person name="Barry K.W."/>
            <person name="Cichocki N."/>
            <person name="Veneault-Fourrey C."/>
            <person name="LaButti K."/>
            <person name="Lindquist E.A."/>
            <person name="Lipzen A."/>
            <person name="Lundell T."/>
            <person name="Morin E."/>
            <person name="Murat C."/>
            <person name="Sun H."/>
            <person name="Tunlid A."/>
            <person name="Henrissat B."/>
            <person name="Grigoriev I.V."/>
            <person name="Hibbett D.S."/>
            <person name="Martin F."/>
            <person name="Nordberg H.P."/>
            <person name="Cantor M.N."/>
            <person name="Hua S.X."/>
        </authorList>
    </citation>
    <scope>NUCLEOTIDE SEQUENCE [LARGE SCALE GENOMIC DNA]</scope>
    <source>
        <strain evidence="4 5">Foug A</strain>
    </source>
</reference>
<organism evidence="4 5">
    <name type="scientific">Scleroderma citrinum Foug A</name>
    <dbReference type="NCBI Taxonomy" id="1036808"/>
    <lineage>
        <taxon>Eukaryota</taxon>
        <taxon>Fungi</taxon>
        <taxon>Dikarya</taxon>
        <taxon>Basidiomycota</taxon>
        <taxon>Agaricomycotina</taxon>
        <taxon>Agaricomycetes</taxon>
        <taxon>Agaricomycetidae</taxon>
        <taxon>Boletales</taxon>
        <taxon>Sclerodermatineae</taxon>
        <taxon>Sclerodermataceae</taxon>
        <taxon>Scleroderma</taxon>
    </lineage>
</organism>
<dbReference type="Proteomes" id="UP000053989">
    <property type="component" value="Unassembled WGS sequence"/>
</dbReference>
<proteinExistence type="predicted"/>
<sequence>MTVPVLASVISFSNLESRSPCDVLRTAFVLPSPFPNKSESDMTVPVLASVISFSVRRPKDGLRCSFVIPFPFPNKSESYMAVPVLASVISFSVQLRCSFPHFFFAFPVPSSVLSVTDLFFHPLLKAWRGYQLQRVGIMSHPSLTRSGMDKGTHLDDTTVVVLVAATLVLVLLALAASTVHHIYFTRQQRQPPTRTSRAALSELVLPSAGRRPFLVQVQPVPLQPSHARMLPRHSDDAISSSMSCFPSSTSTSGLSAISDDSTATLVPGLPKKRPLPLDDNDIGCFSSSPSVSGLSAISNDSTATLVPGLPKKRPLPLNNVDVDVDPSTIGLISTGPLDLDTSRPLVFPGELLPGGGIKTQYLNVSSQTCDVLRTWCKDFGLGTSGTKHTLQQRLAKFSIAGFKSVSDLSAFHPASGLRSGVGPYDYDHQDQTKAHRPTRLEYCGQPIGGPGLRSQSLGALEGHQDSRRGRCPSALGEVIRIEAPISPTCAASTDWHAPPPPPCCHLIATTATHPPTCPPDHRPIAPEPKGPASHPARPVPQELWPLPPLLWGPQQSPLLSAPRPRLSWTSPALLRPRLSFMARKSISVDTSDIPNPPQLSFTGGIEAVKQLNAMWDDPAHWLGVVPFAIQGCPVPLVHWKALYGRQGQAAWVHVKTKWNQWKVGASPATVPERPDPETDRRSRSTRPVGDPYP</sequence>
<keyword evidence="5" id="KW-1185">Reference proteome</keyword>
<dbReference type="InterPro" id="IPR003034">
    <property type="entry name" value="SAP_dom"/>
</dbReference>
<evidence type="ECO:0000313" key="4">
    <source>
        <dbReference type="EMBL" id="KIM53037.1"/>
    </source>
</evidence>
<gene>
    <name evidence="4" type="ORF">SCLCIDRAFT_32200</name>
</gene>
<dbReference type="OrthoDB" id="3210866at2759"/>
<feature type="region of interest" description="Disordered" evidence="1">
    <location>
        <begin position="663"/>
        <end position="693"/>
    </location>
</feature>
<dbReference type="AlphaFoldDB" id="A0A0C2ZK40"/>
<keyword evidence="2" id="KW-0472">Membrane</keyword>
<dbReference type="EMBL" id="KN822192">
    <property type="protein sequence ID" value="KIM53037.1"/>
    <property type="molecule type" value="Genomic_DNA"/>
</dbReference>
<feature type="transmembrane region" description="Helical" evidence="2">
    <location>
        <begin position="159"/>
        <end position="184"/>
    </location>
</feature>
<feature type="compositionally biased region" description="Basic and acidic residues" evidence="1">
    <location>
        <begin position="672"/>
        <end position="682"/>
    </location>
</feature>
<evidence type="ECO:0000256" key="2">
    <source>
        <dbReference type="SAM" id="Phobius"/>
    </source>
</evidence>
<protein>
    <recommendedName>
        <fullName evidence="3">SAP domain-containing protein</fullName>
    </recommendedName>
</protein>
<dbReference type="SMART" id="SM00513">
    <property type="entry name" value="SAP"/>
    <property type="match status" value="1"/>
</dbReference>
<reference evidence="5" key="2">
    <citation type="submission" date="2015-01" db="EMBL/GenBank/DDBJ databases">
        <title>Evolutionary Origins and Diversification of the Mycorrhizal Mutualists.</title>
        <authorList>
            <consortium name="DOE Joint Genome Institute"/>
            <consortium name="Mycorrhizal Genomics Consortium"/>
            <person name="Kohler A."/>
            <person name="Kuo A."/>
            <person name="Nagy L.G."/>
            <person name="Floudas D."/>
            <person name="Copeland A."/>
            <person name="Barry K.W."/>
            <person name="Cichocki N."/>
            <person name="Veneault-Fourrey C."/>
            <person name="LaButti K."/>
            <person name="Lindquist E.A."/>
            <person name="Lipzen A."/>
            <person name="Lundell T."/>
            <person name="Morin E."/>
            <person name="Murat C."/>
            <person name="Riley R."/>
            <person name="Ohm R."/>
            <person name="Sun H."/>
            <person name="Tunlid A."/>
            <person name="Henrissat B."/>
            <person name="Grigoriev I.V."/>
            <person name="Hibbett D.S."/>
            <person name="Martin F."/>
        </authorList>
    </citation>
    <scope>NUCLEOTIDE SEQUENCE [LARGE SCALE GENOMIC DNA]</scope>
    <source>
        <strain evidence="5">Foug A</strain>
    </source>
</reference>
<evidence type="ECO:0000313" key="5">
    <source>
        <dbReference type="Proteomes" id="UP000053989"/>
    </source>
</evidence>
<evidence type="ECO:0000256" key="1">
    <source>
        <dbReference type="SAM" id="MobiDB-lite"/>
    </source>
</evidence>
<dbReference type="PROSITE" id="PS50800">
    <property type="entry name" value="SAP"/>
    <property type="match status" value="1"/>
</dbReference>
<dbReference type="InParanoid" id="A0A0C2ZK40"/>
<dbReference type="HOGENOM" id="CLU_397489_0_0_1"/>
<evidence type="ECO:0000259" key="3">
    <source>
        <dbReference type="PROSITE" id="PS50800"/>
    </source>
</evidence>
<feature type="transmembrane region" description="Helical" evidence="2">
    <location>
        <begin position="102"/>
        <end position="124"/>
    </location>
</feature>
<name>A0A0C2ZK40_9AGAM</name>
<dbReference type="Pfam" id="PF02037">
    <property type="entry name" value="SAP"/>
    <property type="match status" value="1"/>
</dbReference>